<evidence type="ECO:0000259" key="3">
    <source>
        <dbReference type="Pfam" id="PF06722"/>
    </source>
</evidence>
<dbReference type="Pfam" id="PF03033">
    <property type="entry name" value="Glyco_transf_28"/>
    <property type="match status" value="1"/>
</dbReference>
<gene>
    <name evidence="4" type="ORF">SCHCODRAFT_68921</name>
</gene>
<dbReference type="KEGG" id="scm:SCHCO_02669712"/>
<dbReference type="CDD" id="cd03784">
    <property type="entry name" value="GT1_Gtf-like"/>
    <property type="match status" value="1"/>
</dbReference>
<evidence type="ECO:0000313" key="5">
    <source>
        <dbReference type="Proteomes" id="UP000007431"/>
    </source>
</evidence>
<feature type="domain" description="Glycosyltransferase family 28 N-terminal" evidence="2">
    <location>
        <begin position="2"/>
        <end position="152"/>
    </location>
</feature>
<dbReference type="OrthoDB" id="5835829at2759"/>
<dbReference type="Proteomes" id="UP000007431">
    <property type="component" value="Unassembled WGS sequence"/>
</dbReference>
<dbReference type="InterPro" id="IPR010610">
    <property type="entry name" value="EryCIII-like_C"/>
</dbReference>
<evidence type="ECO:0000313" key="4">
    <source>
        <dbReference type="EMBL" id="EFI95164.1"/>
    </source>
</evidence>
<evidence type="ECO:0000259" key="2">
    <source>
        <dbReference type="Pfam" id="PF03033"/>
    </source>
</evidence>
<keyword evidence="5" id="KW-1185">Reference proteome</keyword>
<evidence type="ECO:0000256" key="1">
    <source>
        <dbReference type="ARBA" id="ARBA00022679"/>
    </source>
</evidence>
<dbReference type="Gene3D" id="3.40.50.2000">
    <property type="entry name" value="Glycogen Phosphorylase B"/>
    <property type="match status" value="2"/>
</dbReference>
<dbReference type="eggNOG" id="KOG1192">
    <property type="taxonomic scope" value="Eukaryota"/>
</dbReference>
<feature type="domain" description="Erythromycin biosynthesis protein CIII-like C-terminal" evidence="3">
    <location>
        <begin position="311"/>
        <end position="415"/>
    </location>
</feature>
<dbReference type="InterPro" id="IPR002213">
    <property type="entry name" value="UDP_glucos_trans"/>
</dbReference>
<dbReference type="AlphaFoldDB" id="D8Q924"/>
<accession>D8Q924</accession>
<protein>
    <submittedName>
        <fullName evidence="4">Glycosyltransferase family 1 protein</fullName>
    </submittedName>
</protein>
<dbReference type="PANTHER" id="PTHR48050:SF13">
    <property type="entry name" value="STEROL 3-BETA-GLUCOSYLTRANSFERASE UGT80A2"/>
    <property type="match status" value="1"/>
</dbReference>
<dbReference type="GO" id="GO:0016906">
    <property type="term" value="F:sterol 3-beta-glucosyltransferase activity"/>
    <property type="evidence" value="ECO:0007669"/>
    <property type="project" value="UniProtKB-ARBA"/>
</dbReference>
<dbReference type="PANTHER" id="PTHR48050">
    <property type="entry name" value="STEROL 3-BETA-GLUCOSYLTRANSFERASE"/>
    <property type="match status" value="1"/>
</dbReference>
<dbReference type="EMBL" id="GL377308">
    <property type="protein sequence ID" value="EFI95164.1"/>
    <property type="molecule type" value="Genomic_DNA"/>
</dbReference>
<dbReference type="VEuPathDB" id="FungiDB:SCHCODRAFT_02669712"/>
<dbReference type="Pfam" id="PF06722">
    <property type="entry name" value="EryCIII-like_C"/>
    <property type="match status" value="1"/>
</dbReference>
<proteinExistence type="predicted"/>
<dbReference type="RefSeq" id="XP_003030067.1">
    <property type="nucleotide sequence ID" value="XM_003030021.1"/>
</dbReference>
<dbReference type="GO" id="GO:0005975">
    <property type="term" value="P:carbohydrate metabolic process"/>
    <property type="evidence" value="ECO:0007669"/>
    <property type="project" value="InterPro"/>
</dbReference>
<dbReference type="InParanoid" id="D8Q924"/>
<dbReference type="OMA" id="WIREHGI"/>
<sequence length="517" mass="56205">MIVGSRGDVQPYVALGKRLKQDGHRIRIASHENFRSFVNDNGLEFYGIGGDPHELMSYMVKNPGLVPGMESLTNGDIPKKRKVRSEESLQLAFMLQGCWDSCSSPDETTGVPFMADAIISNPPAFAHIHCAEALGIPLLLSFTMPWCATGAFPHPLVNVKFSNAGERLTNHMSYAVADILTWQGMGDIINKFRNRALGLPSLSVRSGPGLADRLKVPWTYCMSPALVPKPKDWSNHIDVVGFYFLDLAASFTPPDDLAAFLASGETPVYIGFGSVVVDDPGEMSRIIFEATAKAGVRAIVSAGWGGLGGLEVPPHIYIVGNVPHDWLFAEGRVSAVVHHGGAGTTAIGLSKGRPTVIVPFFGDQEFWGDMIHRAGAGPAPIPHRKLTVENLADALVYATSPPAQEAATKMAKQITTEDGVAAGAESFYRHLPLLNMRCDVCPDKVAVWWSTDQCLKLSALAAQTLIEARELKLEHLDLHRTKEYESRKKFRDPLTAGVGAFFWTILQCEAGLVELFT</sequence>
<dbReference type="SUPFAM" id="SSF53756">
    <property type="entry name" value="UDP-Glycosyltransferase/glycogen phosphorylase"/>
    <property type="match status" value="1"/>
</dbReference>
<dbReference type="GeneID" id="9588045"/>
<keyword evidence="1 4" id="KW-0808">Transferase</keyword>
<dbReference type="FunFam" id="3.40.50.2000:FF:000009">
    <property type="entry name" value="Sterol 3-beta-glucosyltransferase UGT80A2"/>
    <property type="match status" value="1"/>
</dbReference>
<dbReference type="HOGENOM" id="CLU_000537_8_4_1"/>
<dbReference type="InterPro" id="IPR050426">
    <property type="entry name" value="Glycosyltransferase_28"/>
</dbReference>
<organism evidence="5">
    <name type="scientific">Schizophyllum commune (strain H4-8 / FGSC 9210)</name>
    <name type="common">Split gill fungus</name>
    <dbReference type="NCBI Taxonomy" id="578458"/>
    <lineage>
        <taxon>Eukaryota</taxon>
        <taxon>Fungi</taxon>
        <taxon>Dikarya</taxon>
        <taxon>Basidiomycota</taxon>
        <taxon>Agaricomycotina</taxon>
        <taxon>Agaricomycetes</taxon>
        <taxon>Agaricomycetidae</taxon>
        <taxon>Agaricales</taxon>
        <taxon>Schizophyllaceae</taxon>
        <taxon>Schizophyllum</taxon>
    </lineage>
</organism>
<name>D8Q924_SCHCM</name>
<reference evidence="4 5" key="1">
    <citation type="journal article" date="2010" name="Nat. Biotechnol.">
        <title>Genome sequence of the model mushroom Schizophyllum commune.</title>
        <authorList>
            <person name="Ohm R.A."/>
            <person name="de Jong J.F."/>
            <person name="Lugones L.G."/>
            <person name="Aerts A."/>
            <person name="Kothe E."/>
            <person name="Stajich J.E."/>
            <person name="de Vries R.P."/>
            <person name="Record E."/>
            <person name="Levasseur A."/>
            <person name="Baker S.E."/>
            <person name="Bartholomew K.A."/>
            <person name="Coutinho P.M."/>
            <person name="Erdmann S."/>
            <person name="Fowler T.J."/>
            <person name="Gathman A.C."/>
            <person name="Lombard V."/>
            <person name="Henrissat B."/>
            <person name="Knabe N."/>
            <person name="Kuees U."/>
            <person name="Lilly W.W."/>
            <person name="Lindquist E."/>
            <person name="Lucas S."/>
            <person name="Magnuson J.K."/>
            <person name="Piumi F."/>
            <person name="Raudaskoski M."/>
            <person name="Salamov A."/>
            <person name="Schmutz J."/>
            <person name="Schwarze F.W.M.R."/>
            <person name="vanKuyk P.A."/>
            <person name="Horton J.S."/>
            <person name="Grigoriev I.V."/>
            <person name="Woesten H.A.B."/>
        </authorList>
    </citation>
    <scope>NUCLEOTIDE SEQUENCE [LARGE SCALE GENOMIC DNA]</scope>
    <source>
        <strain evidence="5">H4-8 / FGSC 9210</strain>
    </source>
</reference>
<dbReference type="InterPro" id="IPR004276">
    <property type="entry name" value="GlycoTrans_28_N"/>
</dbReference>